<gene>
    <name evidence="1" type="ORF">BaRGS_00030622</name>
</gene>
<sequence length="101" mass="11123">MRRCLTCCDKTSRAHTAFTYRNKKPQGSCNLMSLSSRPLVTENNSSTQVAPLESNTICLRPISRHNYREVRAEDETSNLVGEISSAAALSYAGSVDIGRLN</sequence>
<reference evidence="1 2" key="1">
    <citation type="journal article" date="2023" name="Sci. Data">
        <title>Genome assembly of the Korean intertidal mud-creeper Batillaria attramentaria.</title>
        <authorList>
            <person name="Patra A.K."/>
            <person name="Ho P.T."/>
            <person name="Jun S."/>
            <person name="Lee S.J."/>
            <person name="Kim Y."/>
            <person name="Won Y.J."/>
        </authorList>
    </citation>
    <scope>NUCLEOTIDE SEQUENCE [LARGE SCALE GENOMIC DNA]</scope>
    <source>
        <strain evidence="1">Wonlab-2016</strain>
    </source>
</reference>
<name>A0ABD0JSU0_9CAEN</name>
<accession>A0ABD0JSU0</accession>
<comment type="caution">
    <text evidence="1">The sequence shown here is derived from an EMBL/GenBank/DDBJ whole genome shotgun (WGS) entry which is preliminary data.</text>
</comment>
<evidence type="ECO:0000313" key="1">
    <source>
        <dbReference type="EMBL" id="KAK7478175.1"/>
    </source>
</evidence>
<proteinExistence type="predicted"/>
<organism evidence="1 2">
    <name type="scientific">Batillaria attramentaria</name>
    <dbReference type="NCBI Taxonomy" id="370345"/>
    <lineage>
        <taxon>Eukaryota</taxon>
        <taxon>Metazoa</taxon>
        <taxon>Spiralia</taxon>
        <taxon>Lophotrochozoa</taxon>
        <taxon>Mollusca</taxon>
        <taxon>Gastropoda</taxon>
        <taxon>Caenogastropoda</taxon>
        <taxon>Sorbeoconcha</taxon>
        <taxon>Cerithioidea</taxon>
        <taxon>Batillariidae</taxon>
        <taxon>Batillaria</taxon>
    </lineage>
</organism>
<evidence type="ECO:0000313" key="2">
    <source>
        <dbReference type="Proteomes" id="UP001519460"/>
    </source>
</evidence>
<protein>
    <submittedName>
        <fullName evidence="1">Uncharacterized protein</fullName>
    </submittedName>
</protein>
<dbReference type="EMBL" id="JACVVK020000332">
    <property type="protein sequence ID" value="KAK7478175.1"/>
    <property type="molecule type" value="Genomic_DNA"/>
</dbReference>
<dbReference type="AlphaFoldDB" id="A0ABD0JSU0"/>
<dbReference type="Proteomes" id="UP001519460">
    <property type="component" value="Unassembled WGS sequence"/>
</dbReference>
<keyword evidence="2" id="KW-1185">Reference proteome</keyword>